<sequence length="111" mass="12615">MHVCITIYFYVVLEISYLFVVIFLPLTILVEVDTDLKFPIPLPPNDVEENEVRPPCPREPNEVKPIGEKKNDPPALLLLPLGPRLPPKKSSKGSSTKQKTFKEVNLTVFHH</sequence>
<keyword evidence="4" id="KW-1185">Reference proteome</keyword>
<keyword evidence="2" id="KW-1133">Transmembrane helix</keyword>
<dbReference type="AlphaFoldDB" id="A0A669P4R6"/>
<evidence type="ECO:0000313" key="4">
    <source>
        <dbReference type="Proteomes" id="UP000472261"/>
    </source>
</evidence>
<proteinExistence type="predicted"/>
<evidence type="ECO:0000313" key="3">
    <source>
        <dbReference type="Ensembl" id="ENSPCLP00000001163.1"/>
    </source>
</evidence>
<feature type="compositionally biased region" description="Low complexity" evidence="1">
    <location>
        <begin position="73"/>
        <end position="82"/>
    </location>
</feature>
<dbReference type="Ensembl" id="ENSPCLT00000001561.1">
    <property type="protein sequence ID" value="ENSPCLP00000001163.1"/>
    <property type="gene ID" value="ENSPCLG00000000984.1"/>
</dbReference>
<keyword evidence="2" id="KW-0472">Membrane</keyword>
<evidence type="ECO:0000256" key="2">
    <source>
        <dbReference type="SAM" id="Phobius"/>
    </source>
</evidence>
<feature type="compositionally biased region" description="Basic and acidic residues" evidence="1">
    <location>
        <begin position="59"/>
        <end position="72"/>
    </location>
</feature>
<keyword evidence="2" id="KW-0812">Transmembrane</keyword>
<dbReference type="OMA" id="WPWPARL"/>
<accession>A0A669P4R6</accession>
<organism evidence="3 4">
    <name type="scientific">Phasianus colchicus</name>
    <name type="common">Common pheasant</name>
    <dbReference type="NCBI Taxonomy" id="9054"/>
    <lineage>
        <taxon>Eukaryota</taxon>
        <taxon>Metazoa</taxon>
        <taxon>Chordata</taxon>
        <taxon>Craniata</taxon>
        <taxon>Vertebrata</taxon>
        <taxon>Euteleostomi</taxon>
        <taxon>Archelosauria</taxon>
        <taxon>Archosauria</taxon>
        <taxon>Dinosauria</taxon>
        <taxon>Saurischia</taxon>
        <taxon>Theropoda</taxon>
        <taxon>Coelurosauria</taxon>
        <taxon>Aves</taxon>
        <taxon>Neognathae</taxon>
        <taxon>Galloanserae</taxon>
        <taxon>Galliformes</taxon>
        <taxon>Phasianidae</taxon>
        <taxon>Phasianinae</taxon>
        <taxon>Phasianus</taxon>
    </lineage>
</organism>
<feature type="region of interest" description="Disordered" evidence="1">
    <location>
        <begin position="47"/>
        <end position="111"/>
    </location>
</feature>
<reference evidence="3" key="2">
    <citation type="submission" date="2025-09" db="UniProtKB">
        <authorList>
            <consortium name="Ensembl"/>
        </authorList>
    </citation>
    <scope>IDENTIFICATION</scope>
</reference>
<feature type="transmembrane region" description="Helical" evidence="2">
    <location>
        <begin position="7"/>
        <end position="30"/>
    </location>
</feature>
<evidence type="ECO:0000256" key="1">
    <source>
        <dbReference type="SAM" id="MobiDB-lite"/>
    </source>
</evidence>
<protein>
    <submittedName>
        <fullName evidence="3">Uncharacterized protein</fullName>
    </submittedName>
</protein>
<dbReference type="Proteomes" id="UP000472261">
    <property type="component" value="Unplaced"/>
</dbReference>
<name>A0A669P4R6_PHACC</name>
<reference evidence="3" key="1">
    <citation type="submission" date="2025-08" db="UniProtKB">
        <authorList>
            <consortium name="Ensembl"/>
        </authorList>
    </citation>
    <scope>IDENTIFICATION</scope>
</reference>